<dbReference type="InterPro" id="IPR036390">
    <property type="entry name" value="WH_DNA-bd_sf"/>
</dbReference>
<dbReference type="PROSITE" id="PS50949">
    <property type="entry name" value="HTH_GNTR"/>
    <property type="match status" value="1"/>
</dbReference>
<dbReference type="SMART" id="SM00345">
    <property type="entry name" value="HTH_GNTR"/>
    <property type="match status" value="1"/>
</dbReference>
<name>A0ABP9U6G8_9MICO</name>
<evidence type="ECO:0000313" key="6">
    <source>
        <dbReference type="EMBL" id="GAA5341658.1"/>
    </source>
</evidence>
<evidence type="ECO:0000256" key="3">
    <source>
        <dbReference type="ARBA" id="ARBA00023163"/>
    </source>
</evidence>
<dbReference type="InterPro" id="IPR008920">
    <property type="entry name" value="TF_FadR/GntR_C"/>
</dbReference>
<dbReference type="InterPro" id="IPR000524">
    <property type="entry name" value="Tscrpt_reg_HTH_GntR"/>
</dbReference>
<dbReference type="InterPro" id="IPR009057">
    <property type="entry name" value="Homeodomain-like_sf"/>
</dbReference>
<dbReference type="SUPFAM" id="SSF46785">
    <property type="entry name" value="Winged helix' DNA-binding domain"/>
    <property type="match status" value="1"/>
</dbReference>
<dbReference type="SUPFAM" id="SSF46689">
    <property type="entry name" value="Homeodomain-like"/>
    <property type="match status" value="1"/>
</dbReference>
<dbReference type="Proteomes" id="UP001498935">
    <property type="component" value="Unassembled WGS sequence"/>
</dbReference>
<evidence type="ECO:0000259" key="5">
    <source>
        <dbReference type="PROSITE" id="PS50949"/>
    </source>
</evidence>
<evidence type="ECO:0000256" key="2">
    <source>
        <dbReference type="ARBA" id="ARBA00023125"/>
    </source>
</evidence>
<sequence length="455" mass="48929">MADGSAQPDSDWFSAPEQMNHRRYEALRAFFVDGATHAEIAERFGYSRWTVVDLVRKFRRGEVDMFADPKKPGPPRGLSPAKDRARDRIVELRLRGLSSYQISARLAREGTPLSHTSVAEVLREIGLPQPARSGRQDGRQDGRRDAGPETAVVAGAGRSASSCPHCGASLHERVDPDHAQESGRTIGANAAGARQVADGSATVGSMSGGSTPDGSTTQATAVDIPAATSAEPHGSGRPRLADLVYATIRTNIISGHYPMGSRLNEVHLAAELDTSRAPVREAIRRLSEEGLVRERPHQGAVVMEFDAESLVDLYNVRTSLERTTVRLVVKRKVDVSFLRGLIDEIAAAAASGDARQVAVSEFKFHEALCLAADNEPLTNLFRTLEGQILMALTLDDAEYSDLGDVAAEHEPILEAIEAGDEVGAADIIEEHIFSSIESVITRLGGDAETLVSSKI</sequence>
<dbReference type="PANTHER" id="PTHR43537">
    <property type="entry name" value="TRANSCRIPTIONAL REGULATOR, GNTR FAMILY"/>
    <property type="match status" value="1"/>
</dbReference>
<feature type="compositionally biased region" description="Basic and acidic residues" evidence="4">
    <location>
        <begin position="170"/>
        <end position="181"/>
    </location>
</feature>
<comment type="caution">
    <text evidence="6">The sequence shown here is derived from an EMBL/GenBank/DDBJ whole genome shotgun (WGS) entry which is preliminary data.</text>
</comment>
<feature type="domain" description="HTH gntR-type" evidence="5">
    <location>
        <begin position="238"/>
        <end position="305"/>
    </location>
</feature>
<reference evidence="6 7" key="1">
    <citation type="submission" date="2024-02" db="EMBL/GenBank/DDBJ databases">
        <title>Characterization of antibiotic resistant novel bacterial strains and their environmental applications.</title>
        <authorList>
            <person name="Manzoor S."/>
            <person name="Abbas S."/>
            <person name="Arshad M."/>
            <person name="Li W.J."/>
            <person name="Ahmed I."/>
        </authorList>
    </citation>
    <scope>NUCLEOTIDE SEQUENCE [LARGE SCALE GENOMIC DNA]</scope>
    <source>
        <strain evidence="6 7">KACC 15558</strain>
    </source>
</reference>
<keyword evidence="1" id="KW-0805">Transcription regulation</keyword>
<dbReference type="Gene3D" id="1.10.10.10">
    <property type="entry name" value="Winged helix-like DNA-binding domain superfamily/Winged helix DNA-binding domain"/>
    <property type="match status" value="2"/>
</dbReference>
<feature type="region of interest" description="Disordered" evidence="4">
    <location>
        <begin position="124"/>
        <end position="218"/>
    </location>
</feature>
<organism evidence="6 7">
    <name type="scientific">Brevibacterium ammoniilyticum</name>
    <dbReference type="NCBI Taxonomy" id="1046555"/>
    <lineage>
        <taxon>Bacteria</taxon>
        <taxon>Bacillati</taxon>
        <taxon>Actinomycetota</taxon>
        <taxon>Actinomycetes</taxon>
        <taxon>Micrococcales</taxon>
        <taxon>Brevibacteriaceae</taxon>
        <taxon>Brevibacterium</taxon>
    </lineage>
</organism>
<evidence type="ECO:0000256" key="1">
    <source>
        <dbReference type="ARBA" id="ARBA00023015"/>
    </source>
</evidence>
<keyword evidence="3" id="KW-0804">Transcription</keyword>
<dbReference type="Gene3D" id="1.20.120.530">
    <property type="entry name" value="GntR ligand-binding domain-like"/>
    <property type="match status" value="1"/>
</dbReference>
<evidence type="ECO:0000313" key="7">
    <source>
        <dbReference type="Proteomes" id="UP001498935"/>
    </source>
</evidence>
<keyword evidence="7" id="KW-1185">Reference proteome</keyword>
<protein>
    <recommendedName>
        <fullName evidence="5">HTH gntR-type domain-containing protein</fullName>
    </recommendedName>
</protein>
<dbReference type="PANTHER" id="PTHR43537:SF45">
    <property type="entry name" value="GNTR FAMILY REGULATORY PROTEIN"/>
    <property type="match status" value="1"/>
</dbReference>
<dbReference type="SUPFAM" id="SSF48008">
    <property type="entry name" value="GntR ligand-binding domain-like"/>
    <property type="match status" value="1"/>
</dbReference>
<proteinExistence type="predicted"/>
<dbReference type="Pfam" id="PF07729">
    <property type="entry name" value="FCD"/>
    <property type="match status" value="1"/>
</dbReference>
<gene>
    <name evidence="6" type="ORF">KACC15558_26990</name>
</gene>
<dbReference type="EMBL" id="BAABNP010000011">
    <property type="protein sequence ID" value="GAA5341658.1"/>
    <property type="molecule type" value="Genomic_DNA"/>
</dbReference>
<dbReference type="CDD" id="cd07377">
    <property type="entry name" value="WHTH_GntR"/>
    <property type="match status" value="1"/>
</dbReference>
<dbReference type="RefSeq" id="WP_342038656.1">
    <property type="nucleotide sequence ID" value="NZ_BAABBK010000011.1"/>
</dbReference>
<feature type="compositionally biased region" description="Polar residues" evidence="4">
    <location>
        <begin position="202"/>
        <end position="218"/>
    </location>
</feature>
<feature type="compositionally biased region" description="Basic and acidic residues" evidence="4">
    <location>
        <begin position="134"/>
        <end position="147"/>
    </location>
</feature>
<keyword evidence="2" id="KW-0238">DNA-binding</keyword>
<dbReference type="Pfam" id="PF00392">
    <property type="entry name" value="GntR"/>
    <property type="match status" value="1"/>
</dbReference>
<accession>A0ABP9U6G8</accession>
<feature type="compositionally biased region" description="Low complexity" evidence="4">
    <location>
        <begin position="151"/>
        <end position="162"/>
    </location>
</feature>
<evidence type="ECO:0000256" key="4">
    <source>
        <dbReference type="SAM" id="MobiDB-lite"/>
    </source>
</evidence>
<dbReference type="SMART" id="SM00895">
    <property type="entry name" value="FCD"/>
    <property type="match status" value="1"/>
</dbReference>
<dbReference type="InterPro" id="IPR011711">
    <property type="entry name" value="GntR_C"/>
</dbReference>
<dbReference type="InterPro" id="IPR036388">
    <property type="entry name" value="WH-like_DNA-bd_sf"/>
</dbReference>